<gene>
    <name evidence="1" type="ORF">M23134_07174</name>
</gene>
<evidence type="ECO:0000313" key="2">
    <source>
        <dbReference type="Proteomes" id="UP000004095"/>
    </source>
</evidence>
<keyword evidence="2" id="KW-1185">Reference proteome</keyword>
<dbReference type="Proteomes" id="UP000004095">
    <property type="component" value="Unassembled WGS sequence"/>
</dbReference>
<evidence type="ECO:0000313" key="1">
    <source>
        <dbReference type="EMBL" id="EAY24379.1"/>
    </source>
</evidence>
<sequence>MLYPDVLLNFLTIAMAMLAKFASPQNKASTQKWALYFLITP</sequence>
<comment type="caution">
    <text evidence="1">The sequence shown here is derived from an EMBL/GenBank/DDBJ whole genome shotgun (WGS) entry which is preliminary data.</text>
</comment>
<accession>A1ZYZ9</accession>
<name>A1ZYZ9_MICM2</name>
<proteinExistence type="predicted"/>
<organism evidence="1 2">
    <name type="scientific">Microscilla marina ATCC 23134</name>
    <dbReference type="NCBI Taxonomy" id="313606"/>
    <lineage>
        <taxon>Bacteria</taxon>
        <taxon>Pseudomonadati</taxon>
        <taxon>Bacteroidota</taxon>
        <taxon>Cytophagia</taxon>
        <taxon>Cytophagales</taxon>
        <taxon>Microscillaceae</taxon>
        <taxon>Microscilla</taxon>
    </lineage>
</organism>
<reference evidence="1 2" key="1">
    <citation type="submission" date="2007-01" db="EMBL/GenBank/DDBJ databases">
        <authorList>
            <person name="Haygood M."/>
            <person name="Podell S."/>
            <person name="Anderson C."/>
            <person name="Hopkinson B."/>
            <person name="Roe K."/>
            <person name="Barbeau K."/>
            <person name="Gaasterland T."/>
            <person name="Ferriera S."/>
            <person name="Johnson J."/>
            <person name="Kravitz S."/>
            <person name="Beeson K."/>
            <person name="Sutton G."/>
            <person name="Rogers Y.-H."/>
            <person name="Friedman R."/>
            <person name="Frazier M."/>
            <person name="Venter J.C."/>
        </authorList>
    </citation>
    <scope>NUCLEOTIDE SEQUENCE [LARGE SCALE GENOMIC DNA]</scope>
    <source>
        <strain evidence="1 2">ATCC 23134</strain>
    </source>
</reference>
<protein>
    <submittedName>
        <fullName evidence="1">Uncharacterized protein</fullName>
    </submittedName>
</protein>
<dbReference type="EMBL" id="AAWS01000071">
    <property type="protein sequence ID" value="EAY24379.1"/>
    <property type="molecule type" value="Genomic_DNA"/>
</dbReference>
<dbReference type="AlphaFoldDB" id="A1ZYZ9"/>